<keyword evidence="3" id="KW-0813">Transport</keyword>
<dbReference type="InterPro" id="IPR026642">
    <property type="entry name" value="Glcci1/FAM117"/>
</dbReference>
<feature type="region of interest" description="Disordered" evidence="12">
    <location>
        <begin position="487"/>
        <end position="534"/>
    </location>
</feature>
<dbReference type="Pfam" id="PF08449">
    <property type="entry name" value="UAA"/>
    <property type="match status" value="1"/>
</dbReference>
<evidence type="ECO:0000256" key="13">
    <source>
        <dbReference type="SAM" id="Phobius"/>
    </source>
</evidence>
<feature type="transmembrane region" description="Helical" evidence="13">
    <location>
        <begin position="953"/>
        <end position="980"/>
    </location>
</feature>
<evidence type="ECO:0000256" key="12">
    <source>
        <dbReference type="SAM" id="MobiDB-lite"/>
    </source>
</evidence>
<evidence type="ECO:0000256" key="5">
    <source>
        <dbReference type="ARBA" id="ARBA00022692"/>
    </source>
</evidence>
<dbReference type="InterPro" id="IPR037185">
    <property type="entry name" value="EmrE-like"/>
</dbReference>
<accession>A0AAD3QWV4</accession>
<dbReference type="GO" id="GO:0010753">
    <property type="term" value="P:positive regulation of cGMP-mediated signaling"/>
    <property type="evidence" value="ECO:0007669"/>
    <property type="project" value="TreeGrafter"/>
</dbReference>
<dbReference type="InterPro" id="IPR004012">
    <property type="entry name" value="Run_dom"/>
</dbReference>
<dbReference type="GO" id="GO:0055085">
    <property type="term" value="P:transmembrane transport"/>
    <property type="evidence" value="ECO:0007669"/>
    <property type="project" value="InterPro"/>
</dbReference>
<comment type="similarity">
    <text evidence="9">Belongs to the RUNDC3 family.</text>
</comment>
<feature type="domain" description="RUN" evidence="14">
    <location>
        <begin position="68"/>
        <end position="204"/>
    </location>
</feature>
<keyword evidence="4" id="KW-0597">Phosphoprotein</keyword>
<dbReference type="EMBL" id="BRZM01000007">
    <property type="protein sequence ID" value="GLD49004.1"/>
    <property type="molecule type" value="Genomic_DNA"/>
</dbReference>
<dbReference type="AlphaFoldDB" id="A0AAD3QWV4"/>
<evidence type="ECO:0000256" key="6">
    <source>
        <dbReference type="ARBA" id="ARBA00022989"/>
    </source>
</evidence>
<dbReference type="Proteomes" id="UP001279410">
    <property type="component" value="Unassembled WGS sequence"/>
</dbReference>
<evidence type="ECO:0000256" key="7">
    <source>
        <dbReference type="ARBA" id="ARBA00023054"/>
    </source>
</evidence>
<keyword evidence="8 13" id="KW-0472">Membrane</keyword>
<evidence type="ECO:0000313" key="15">
    <source>
        <dbReference type="EMBL" id="GLD49004.1"/>
    </source>
</evidence>
<dbReference type="SMART" id="SM00593">
    <property type="entry name" value="RUN"/>
    <property type="match status" value="1"/>
</dbReference>
<feature type="transmembrane region" description="Helical" evidence="13">
    <location>
        <begin position="851"/>
        <end position="869"/>
    </location>
</feature>
<keyword evidence="6 13" id="KW-1133">Transmembrane helix</keyword>
<comment type="similarity">
    <text evidence="2">Belongs to the nucleotide-sugar transporter family. SLC35B subfamily.</text>
</comment>
<comment type="subcellular location">
    <subcellularLocation>
        <location evidence="1">Membrane</location>
        <topology evidence="1">Multi-pass membrane protein</topology>
    </subcellularLocation>
</comment>
<evidence type="ECO:0000313" key="16">
    <source>
        <dbReference type="Proteomes" id="UP001279410"/>
    </source>
</evidence>
<dbReference type="GO" id="GO:0016020">
    <property type="term" value="C:membrane"/>
    <property type="evidence" value="ECO:0007669"/>
    <property type="project" value="UniProtKB-SubCell"/>
</dbReference>
<dbReference type="SUPFAM" id="SSF103481">
    <property type="entry name" value="Multidrug resistance efflux transporter EmrE"/>
    <property type="match status" value="2"/>
</dbReference>
<comment type="caution">
    <text evidence="15">The sequence shown here is derived from an EMBL/GenBank/DDBJ whole genome shotgun (WGS) entry which is preliminary data.</text>
</comment>
<evidence type="ECO:0000256" key="1">
    <source>
        <dbReference type="ARBA" id="ARBA00004141"/>
    </source>
</evidence>
<evidence type="ECO:0000256" key="4">
    <source>
        <dbReference type="ARBA" id="ARBA00022553"/>
    </source>
</evidence>
<gene>
    <name evidence="15" type="ORF">AKAME5_000286900</name>
</gene>
<evidence type="ECO:0000256" key="9">
    <source>
        <dbReference type="ARBA" id="ARBA00034727"/>
    </source>
</evidence>
<feature type="transmembrane region" description="Helical" evidence="13">
    <location>
        <begin position="798"/>
        <end position="821"/>
    </location>
</feature>
<protein>
    <recommendedName>
        <fullName evidence="10">RUN domain-containing protein 3A</fullName>
    </recommendedName>
</protein>
<dbReference type="Gene3D" id="1.20.58.900">
    <property type="match status" value="1"/>
</dbReference>
<feature type="coiled-coil region" evidence="11">
    <location>
        <begin position="287"/>
        <end position="332"/>
    </location>
</feature>
<dbReference type="FunFam" id="1.20.58.900:FF:000005">
    <property type="entry name" value="RUN domain-containing protein 3A isoform X1"/>
    <property type="match status" value="1"/>
</dbReference>
<feature type="transmembrane region" description="Helical" evidence="13">
    <location>
        <begin position="992"/>
        <end position="1021"/>
    </location>
</feature>
<evidence type="ECO:0000256" key="10">
    <source>
        <dbReference type="ARBA" id="ARBA00034858"/>
    </source>
</evidence>
<sequence length="1036" mass="114519">MEVVVTPLKMEELPKETVVFPLAMEVLPTARAVLPSVMLVLPIEAEAVSPSPFSVKTLLEKYTAEPIDDSSEEFINFAAILEHILSHRFKGNTAGSGSWFSSDGQRSFWEYIRLACSKVQNNCIASIENIENISTSRAKGRAWIRVALMEKRLSEYVSTALRDTRTTRRFYDDGAIMLREEATVLTGMLIGLSAIDFSFCLKGETLDGKSPAVIDYTPYLKFTQSYDYLSDEEDRRSVDSSNSEESVPEHPYIPLVTDEESWSNKCRKMEQRFKIVYAQKGYLEELVRLRESQLKNVETENKRLRAKVDELTVQSQQEKKELEAIVLELQAQLTSARPPKPTIRRTLSLDAIVGPYLQGQWPKEAESTAVTCVNDKATQTPSSWAEETQGRRSVGGHKRSASWGSAEHLREVAKLRHQLQKRSRHAPPLAGYELPHHALPTGHAAGITQTMPLIPLNRLAPRLRRSVEGLNLELEEVFVSEKPDDQHEILDIPDGHRAPVPAQRCSSGSQSEPSPGPLDPSLLSPSQSPCPLDPSLLSPSNSPCVLNPLLLSPSQSPCPMGDPEPVDCETLCPSPSTLLPSFALDPPLLQPCSSSPRPNKTYSFQREPPEGCERVRVCEEAMAACQDEPLLQASCPDPNKVNFTPHGGSAFCPVSLLKPLLPSMDLLFRGLSVSPVTGCPVERDVGVRGAGSGAVSLTIPGLVDDSMAAGKGAGKPASLWDNMRIRFIVCFLGVFVCYFYYGILQETITRGDYGQGDKKEKFRFARTLVFIQCIINAIFAKILIQFFEGSKPDHTKNWLYGLCSLSYLGAMVSSNSALQYVNYPTQVLGKSCKPIPVMILGVTILRKKYPLAKYLCVLLIVSGVALFLYKPNKSSAVADDHVFGFGEILLLVSLTLDGLTGVAQDHMRARFQTGANHMMLNINMWSTLVLGLAVLWTGEVWEFLSFTERHPSILYNILLFGMTSALGQTFIFMTVVYFGPLTCSIVTTTRKFFTILGSVILFGNVMSTMQWVGTVLVFLGLGLDAKFGKTPKKTTH</sequence>
<feature type="transmembrane region" description="Helical" evidence="13">
    <location>
        <begin position="764"/>
        <end position="786"/>
    </location>
</feature>
<organism evidence="15 16">
    <name type="scientific">Lates japonicus</name>
    <name type="common">Japanese lates</name>
    <dbReference type="NCBI Taxonomy" id="270547"/>
    <lineage>
        <taxon>Eukaryota</taxon>
        <taxon>Metazoa</taxon>
        <taxon>Chordata</taxon>
        <taxon>Craniata</taxon>
        <taxon>Vertebrata</taxon>
        <taxon>Euteleostomi</taxon>
        <taxon>Actinopterygii</taxon>
        <taxon>Neopterygii</taxon>
        <taxon>Teleostei</taxon>
        <taxon>Neoteleostei</taxon>
        <taxon>Acanthomorphata</taxon>
        <taxon>Carangaria</taxon>
        <taxon>Carangaria incertae sedis</taxon>
        <taxon>Centropomidae</taxon>
        <taxon>Lates</taxon>
    </lineage>
</organism>
<feature type="compositionally biased region" description="Basic and acidic residues" evidence="12">
    <location>
        <begin position="487"/>
        <end position="497"/>
    </location>
</feature>
<feature type="transmembrane region" description="Helical" evidence="13">
    <location>
        <begin position="881"/>
        <end position="902"/>
    </location>
</feature>
<keyword evidence="5 13" id="KW-0812">Transmembrane</keyword>
<reference evidence="15" key="1">
    <citation type="submission" date="2022-08" db="EMBL/GenBank/DDBJ databases">
        <title>Genome sequencing of akame (Lates japonicus).</title>
        <authorList>
            <person name="Hashiguchi Y."/>
            <person name="Takahashi H."/>
        </authorList>
    </citation>
    <scope>NUCLEOTIDE SEQUENCE</scope>
    <source>
        <strain evidence="15">Kochi</strain>
    </source>
</reference>
<evidence type="ECO:0000256" key="8">
    <source>
        <dbReference type="ARBA" id="ARBA00023136"/>
    </source>
</evidence>
<feature type="transmembrane region" description="Helical" evidence="13">
    <location>
        <begin position="725"/>
        <end position="743"/>
    </location>
</feature>
<keyword evidence="7 11" id="KW-0175">Coiled coil</keyword>
<name>A0AAD3QWV4_LATJO</name>
<evidence type="ECO:0000256" key="2">
    <source>
        <dbReference type="ARBA" id="ARBA00010694"/>
    </source>
</evidence>
<proteinExistence type="inferred from homology"/>
<dbReference type="InterPro" id="IPR047340">
    <property type="entry name" value="RUNDC3A_B"/>
</dbReference>
<evidence type="ECO:0000256" key="3">
    <source>
        <dbReference type="ARBA" id="ARBA00022448"/>
    </source>
</evidence>
<feature type="compositionally biased region" description="Low complexity" evidence="12">
    <location>
        <begin position="506"/>
        <end position="534"/>
    </location>
</feature>
<dbReference type="PROSITE" id="PS50826">
    <property type="entry name" value="RUN"/>
    <property type="match status" value="1"/>
</dbReference>
<dbReference type="PANTHER" id="PTHR46251:SF4">
    <property type="entry name" value="RUN DOMAIN-CONTAINING PROTEIN 3A"/>
    <property type="match status" value="1"/>
</dbReference>
<feature type="transmembrane region" description="Helical" evidence="13">
    <location>
        <begin position="922"/>
        <end position="941"/>
    </location>
</feature>
<feature type="region of interest" description="Disordered" evidence="12">
    <location>
        <begin position="418"/>
        <end position="437"/>
    </location>
</feature>
<dbReference type="PANTHER" id="PTHR46251">
    <property type="entry name" value="RUN DOMAIN-CONTAINING 3 PROTEIN RUNDC3"/>
    <property type="match status" value="1"/>
</dbReference>
<dbReference type="SUPFAM" id="SSF140741">
    <property type="entry name" value="RUN domain-like"/>
    <property type="match status" value="1"/>
</dbReference>
<dbReference type="InterPro" id="IPR037213">
    <property type="entry name" value="Run_dom_sf"/>
</dbReference>
<feature type="region of interest" description="Disordered" evidence="12">
    <location>
        <begin position="379"/>
        <end position="406"/>
    </location>
</feature>
<dbReference type="Pfam" id="PF02759">
    <property type="entry name" value="RUN"/>
    <property type="match status" value="1"/>
</dbReference>
<evidence type="ECO:0000256" key="11">
    <source>
        <dbReference type="SAM" id="Coils"/>
    </source>
</evidence>
<dbReference type="InterPro" id="IPR013657">
    <property type="entry name" value="SCL35B1-4/HUT1"/>
</dbReference>
<dbReference type="Pfam" id="PF15388">
    <property type="entry name" value="FAM117"/>
    <property type="match status" value="1"/>
</dbReference>
<keyword evidence="16" id="KW-1185">Reference proteome</keyword>
<evidence type="ECO:0000259" key="14">
    <source>
        <dbReference type="PROSITE" id="PS50826"/>
    </source>
</evidence>